<evidence type="ECO:0000256" key="1">
    <source>
        <dbReference type="SAM" id="MobiDB-lite"/>
    </source>
</evidence>
<comment type="caution">
    <text evidence="2">The sequence shown here is derived from an EMBL/GenBank/DDBJ whole genome shotgun (WGS) entry which is preliminary data.</text>
</comment>
<reference evidence="3" key="1">
    <citation type="journal article" date="2019" name="Int. J. Syst. Evol. Microbiol.">
        <title>The Global Catalogue of Microorganisms (GCM) 10K type strain sequencing project: providing services to taxonomists for standard genome sequencing and annotation.</title>
        <authorList>
            <consortium name="The Broad Institute Genomics Platform"/>
            <consortium name="The Broad Institute Genome Sequencing Center for Infectious Disease"/>
            <person name="Wu L."/>
            <person name="Ma J."/>
        </authorList>
    </citation>
    <scope>NUCLEOTIDE SEQUENCE [LARGE SCALE GENOMIC DNA]</scope>
    <source>
        <strain evidence="3">KCTC 42087</strain>
    </source>
</reference>
<organism evidence="2 3">
    <name type="scientific">Actinomadura rugatobispora</name>
    <dbReference type="NCBI Taxonomy" id="1994"/>
    <lineage>
        <taxon>Bacteria</taxon>
        <taxon>Bacillati</taxon>
        <taxon>Actinomycetota</taxon>
        <taxon>Actinomycetes</taxon>
        <taxon>Streptosporangiales</taxon>
        <taxon>Thermomonosporaceae</taxon>
        <taxon>Actinomadura</taxon>
    </lineage>
</organism>
<feature type="compositionally biased region" description="Basic residues" evidence="1">
    <location>
        <begin position="36"/>
        <end position="46"/>
    </location>
</feature>
<evidence type="ECO:0000313" key="2">
    <source>
        <dbReference type="EMBL" id="MFC5747553.1"/>
    </source>
</evidence>
<proteinExistence type="predicted"/>
<protein>
    <submittedName>
        <fullName evidence="2">Uncharacterized protein</fullName>
    </submittedName>
</protein>
<sequence length="100" mass="10989">MRFQFEDGQGGERQPGAEGPGGDLARDGERVVTQARGHRPRTRPHPARADLEVGEENAYAIRLTAKDSTPVGRPTWARSPSTKPLQRIEALLSVRFSLLS</sequence>
<dbReference type="RefSeq" id="WP_378283171.1">
    <property type="nucleotide sequence ID" value="NZ_JBHSON010000023.1"/>
</dbReference>
<name>A0ABW0ZYE6_9ACTN</name>
<accession>A0ABW0ZYE6</accession>
<evidence type="ECO:0000313" key="3">
    <source>
        <dbReference type="Proteomes" id="UP001596074"/>
    </source>
</evidence>
<dbReference type="EMBL" id="JBHSON010000023">
    <property type="protein sequence ID" value="MFC5747553.1"/>
    <property type="molecule type" value="Genomic_DNA"/>
</dbReference>
<dbReference type="Proteomes" id="UP001596074">
    <property type="component" value="Unassembled WGS sequence"/>
</dbReference>
<keyword evidence="3" id="KW-1185">Reference proteome</keyword>
<feature type="region of interest" description="Disordered" evidence="1">
    <location>
        <begin position="1"/>
        <end position="52"/>
    </location>
</feature>
<gene>
    <name evidence="2" type="ORF">ACFPZN_18125</name>
</gene>